<evidence type="ECO:0000313" key="2">
    <source>
        <dbReference type="EMBL" id="EOM77319.1"/>
    </source>
</evidence>
<feature type="compositionally biased region" description="Basic and acidic residues" evidence="1">
    <location>
        <begin position="44"/>
        <end position="53"/>
    </location>
</feature>
<feature type="region of interest" description="Disordered" evidence="1">
    <location>
        <begin position="34"/>
        <end position="53"/>
    </location>
</feature>
<accession>R7WT70</accession>
<keyword evidence="3" id="KW-1185">Reference proteome</keyword>
<protein>
    <submittedName>
        <fullName evidence="2">Uncharacterized protein</fullName>
    </submittedName>
</protein>
<dbReference type="EMBL" id="APMY01000043">
    <property type="protein sequence ID" value="EOM77319.1"/>
    <property type="molecule type" value="Genomic_DNA"/>
</dbReference>
<sequence length="53" mass="5776">MSEGGPCARSANQAPESGMLLCRMLMWGRAVTRSAYRSRSPAGEGRRSVDWST</sequence>
<organism evidence="2 3">
    <name type="scientific">Rhodococcus rhodnii LMG 5362</name>
    <dbReference type="NCBI Taxonomy" id="1273125"/>
    <lineage>
        <taxon>Bacteria</taxon>
        <taxon>Bacillati</taxon>
        <taxon>Actinomycetota</taxon>
        <taxon>Actinomycetes</taxon>
        <taxon>Mycobacteriales</taxon>
        <taxon>Nocardiaceae</taxon>
        <taxon>Rhodococcus</taxon>
    </lineage>
</organism>
<dbReference type="PATRIC" id="fig|1273125.3.peg.1228"/>
<comment type="caution">
    <text evidence="2">The sequence shown here is derived from an EMBL/GenBank/DDBJ whole genome shotgun (WGS) entry which is preliminary data.</text>
</comment>
<gene>
    <name evidence="2" type="ORF">Rrhod_1272</name>
</gene>
<reference evidence="2 3" key="1">
    <citation type="journal article" date="2013" name="Genome Announc.">
        <title>Draft Genome Sequence of Rhodococcus rhodnii Strain LMG5362, a Symbiont of Rhodnius prolixus (Hemiptera, Reduviidae, Triatominae), the Principle Vector of Trypanosoma cruzi.</title>
        <authorList>
            <person name="Pachebat J.A."/>
            <person name="van Keulen G."/>
            <person name="Whitten M.M."/>
            <person name="Girdwood S."/>
            <person name="Del Sol R."/>
            <person name="Dyson P.J."/>
            <person name="Facey P.D."/>
        </authorList>
    </citation>
    <scope>NUCLEOTIDE SEQUENCE [LARGE SCALE GENOMIC DNA]</scope>
    <source>
        <strain evidence="2 3">LMG 5362</strain>
    </source>
</reference>
<evidence type="ECO:0000256" key="1">
    <source>
        <dbReference type="SAM" id="MobiDB-lite"/>
    </source>
</evidence>
<evidence type="ECO:0000313" key="3">
    <source>
        <dbReference type="Proteomes" id="UP000013525"/>
    </source>
</evidence>
<dbReference type="Proteomes" id="UP000013525">
    <property type="component" value="Unassembled WGS sequence"/>
</dbReference>
<proteinExistence type="predicted"/>
<name>R7WT70_9NOCA</name>
<dbReference type="AlphaFoldDB" id="R7WT70"/>